<gene>
    <name evidence="1" type="ORF">DLD82_16745</name>
</gene>
<dbReference type="AlphaFoldDB" id="A0A2V2N3R0"/>
<reference evidence="1 2" key="1">
    <citation type="submission" date="2018-05" db="EMBL/GenBank/DDBJ databases">
        <title>Draft genome of Methanospirillum stamsii Pt1.</title>
        <authorList>
            <person name="Dueholm M.S."/>
            <person name="Nielsen P.H."/>
            <person name="Bakmann L.F."/>
            <person name="Otzen D.E."/>
        </authorList>
    </citation>
    <scope>NUCLEOTIDE SEQUENCE [LARGE SCALE GENOMIC DNA]</scope>
    <source>
        <strain evidence="1 2">Pt1</strain>
    </source>
</reference>
<dbReference type="InterPro" id="IPR036249">
    <property type="entry name" value="Thioredoxin-like_sf"/>
</dbReference>
<evidence type="ECO:0000313" key="2">
    <source>
        <dbReference type="Proteomes" id="UP000245934"/>
    </source>
</evidence>
<sequence>MNFLKVFKFFTKRSCLYGILFVMGFLLPSQIGSASMIFKDGSEINGEQIPGSLEKLSSLSEPPLSIHFFYSSGCYSCNEAREFLNGFEKKHKNIQINEYNLAYSKENRELFTTYKKQFHTHNIGYPVIFIGNIGLKGSSDIIHHTETITKWYLDNPRYAPGLP</sequence>
<dbReference type="Proteomes" id="UP000245934">
    <property type="component" value="Unassembled WGS sequence"/>
</dbReference>
<dbReference type="EMBL" id="QGMZ01000050">
    <property type="protein sequence ID" value="PWR69893.1"/>
    <property type="molecule type" value="Genomic_DNA"/>
</dbReference>
<name>A0A2V2N3R0_9EURY</name>
<proteinExistence type="predicted"/>
<protein>
    <recommendedName>
        <fullName evidence="3">Glutaredoxin domain-containing protein</fullName>
    </recommendedName>
</protein>
<evidence type="ECO:0000313" key="1">
    <source>
        <dbReference type="EMBL" id="PWR69893.1"/>
    </source>
</evidence>
<dbReference type="SUPFAM" id="SSF52833">
    <property type="entry name" value="Thioredoxin-like"/>
    <property type="match status" value="1"/>
</dbReference>
<evidence type="ECO:0008006" key="3">
    <source>
        <dbReference type="Google" id="ProtNLM"/>
    </source>
</evidence>
<organism evidence="1 2">
    <name type="scientific">Methanospirillum stamsii</name>
    <dbReference type="NCBI Taxonomy" id="1277351"/>
    <lineage>
        <taxon>Archaea</taxon>
        <taxon>Methanobacteriati</taxon>
        <taxon>Methanobacteriota</taxon>
        <taxon>Stenosarchaea group</taxon>
        <taxon>Methanomicrobia</taxon>
        <taxon>Methanomicrobiales</taxon>
        <taxon>Methanospirillaceae</taxon>
        <taxon>Methanospirillum</taxon>
    </lineage>
</organism>
<keyword evidence="2" id="KW-1185">Reference proteome</keyword>
<comment type="caution">
    <text evidence="1">The sequence shown here is derived from an EMBL/GenBank/DDBJ whole genome shotgun (WGS) entry which is preliminary data.</text>
</comment>
<dbReference type="Gene3D" id="3.40.30.10">
    <property type="entry name" value="Glutaredoxin"/>
    <property type="match status" value="1"/>
</dbReference>
<accession>A0A2V2N3R0</accession>